<reference evidence="12 13" key="1">
    <citation type="submission" date="2021-04" db="EMBL/GenBank/DDBJ databases">
        <title>Magnetospirillum sulfuroxidans sp. nov., a facultative chemolithoautotrophic sulfur-oxidizing alphaproteobacterium isolated from freshwater sediment and proposals for Paramagetospirillum gen. nov., and Magnetospirillaceae fam. nov.</title>
        <authorList>
            <person name="Koziaeva V."/>
            <person name="Geelhoed J.S."/>
            <person name="Sorokin D.Y."/>
            <person name="Grouzdev D.S."/>
        </authorList>
    </citation>
    <scope>NUCLEOTIDE SEQUENCE [LARGE SCALE GENOMIC DNA]</scope>
    <source>
        <strain evidence="12 13">J10</strain>
    </source>
</reference>
<dbReference type="InterPro" id="IPR006656">
    <property type="entry name" value="Mopterin_OxRdtase"/>
</dbReference>
<dbReference type="InterPro" id="IPR006963">
    <property type="entry name" value="Mopterin_OxRdtase_4Fe-4S_dom"/>
</dbReference>
<accession>A0ABS5IB89</accession>
<dbReference type="Gene3D" id="2.20.25.90">
    <property type="entry name" value="ADC-like domains"/>
    <property type="match status" value="1"/>
</dbReference>
<evidence type="ECO:0000259" key="11">
    <source>
        <dbReference type="PROSITE" id="PS51669"/>
    </source>
</evidence>
<dbReference type="Pfam" id="PF01568">
    <property type="entry name" value="Molydop_binding"/>
    <property type="match status" value="1"/>
</dbReference>
<evidence type="ECO:0000256" key="1">
    <source>
        <dbReference type="ARBA" id="ARBA00001942"/>
    </source>
</evidence>
<gene>
    <name evidence="12" type="ORF">KEC16_04755</name>
</gene>
<dbReference type="SMART" id="SM00926">
    <property type="entry name" value="Molybdop_Fe4S4"/>
    <property type="match status" value="1"/>
</dbReference>
<comment type="cofactor">
    <cofactor evidence="1">
        <name>Mo-bis(molybdopterin guanine dinucleotide)</name>
        <dbReference type="ChEBI" id="CHEBI:60539"/>
    </cofactor>
</comment>
<dbReference type="InterPro" id="IPR009010">
    <property type="entry name" value="Asp_de-COase-like_dom_sf"/>
</dbReference>
<comment type="cofactor">
    <cofactor evidence="2">
        <name>[4Fe-4S] cluster</name>
        <dbReference type="ChEBI" id="CHEBI:49883"/>
    </cofactor>
</comment>
<dbReference type="Gene3D" id="3.40.50.740">
    <property type="match status" value="1"/>
</dbReference>
<dbReference type="InterPro" id="IPR041854">
    <property type="entry name" value="BFD-like_2Fe2S-bd_dom_sf"/>
</dbReference>
<name>A0ABS5IB89_9PROT</name>
<dbReference type="CDD" id="cd02754">
    <property type="entry name" value="MopB_Nitrate-R-NapA-like"/>
    <property type="match status" value="1"/>
</dbReference>
<dbReference type="Proteomes" id="UP000680714">
    <property type="component" value="Unassembled WGS sequence"/>
</dbReference>
<dbReference type="Gene3D" id="3.40.228.10">
    <property type="entry name" value="Dimethylsulfoxide Reductase, domain 2"/>
    <property type="match status" value="1"/>
</dbReference>
<evidence type="ECO:0000256" key="10">
    <source>
        <dbReference type="ARBA" id="ARBA00023063"/>
    </source>
</evidence>
<evidence type="ECO:0000256" key="3">
    <source>
        <dbReference type="ARBA" id="ARBA00008747"/>
    </source>
</evidence>
<keyword evidence="13" id="KW-1185">Reference proteome</keyword>
<comment type="caution">
    <text evidence="12">The sequence shown here is derived from an EMBL/GenBank/DDBJ whole genome shotgun (WGS) entry which is preliminary data.</text>
</comment>
<dbReference type="PANTHER" id="PTHR43105:SF9">
    <property type="entry name" value="NADPH-FE(3+) OXIDOREDUCTASE SUBUNIT ALPHA"/>
    <property type="match status" value="1"/>
</dbReference>
<dbReference type="InterPro" id="IPR041957">
    <property type="entry name" value="CT_Nitrate-R-NapA-like"/>
</dbReference>
<evidence type="ECO:0000256" key="7">
    <source>
        <dbReference type="ARBA" id="ARBA00023002"/>
    </source>
</evidence>
<evidence type="ECO:0000256" key="8">
    <source>
        <dbReference type="ARBA" id="ARBA00023004"/>
    </source>
</evidence>
<dbReference type="Pfam" id="PF04324">
    <property type="entry name" value="Fer2_BFD"/>
    <property type="match status" value="1"/>
</dbReference>
<evidence type="ECO:0000256" key="4">
    <source>
        <dbReference type="ARBA" id="ARBA00022485"/>
    </source>
</evidence>
<evidence type="ECO:0000256" key="9">
    <source>
        <dbReference type="ARBA" id="ARBA00023014"/>
    </source>
</evidence>
<dbReference type="Gene3D" id="2.40.40.20">
    <property type="match status" value="1"/>
</dbReference>
<dbReference type="SUPFAM" id="SSF50692">
    <property type="entry name" value="ADC-like"/>
    <property type="match status" value="1"/>
</dbReference>
<keyword evidence="8" id="KW-0408">Iron</keyword>
<dbReference type="CDD" id="cd02791">
    <property type="entry name" value="MopB_CT_Nitrate-R-NapA-like"/>
    <property type="match status" value="1"/>
</dbReference>
<evidence type="ECO:0000256" key="2">
    <source>
        <dbReference type="ARBA" id="ARBA00001966"/>
    </source>
</evidence>
<comment type="similarity">
    <text evidence="3">Belongs to the prokaryotic molybdopterin-containing oxidoreductase family. NasA/NapA/NarB subfamily.</text>
</comment>
<keyword evidence="10" id="KW-0534">Nitrate assimilation</keyword>
<keyword evidence="4" id="KW-0004">4Fe-4S</keyword>
<dbReference type="PROSITE" id="PS51669">
    <property type="entry name" value="4FE4S_MOW_BIS_MGD"/>
    <property type="match status" value="1"/>
</dbReference>
<dbReference type="InterPro" id="IPR007419">
    <property type="entry name" value="BFD-like_2Fe2S-bd_dom"/>
</dbReference>
<feature type="domain" description="4Fe-4S Mo/W bis-MGD-type" evidence="11">
    <location>
        <begin position="2"/>
        <end position="57"/>
    </location>
</feature>
<keyword evidence="7" id="KW-0560">Oxidoreductase</keyword>
<evidence type="ECO:0000313" key="12">
    <source>
        <dbReference type="EMBL" id="MBR9971018.1"/>
    </source>
</evidence>
<dbReference type="EMBL" id="JAGTUF010000002">
    <property type="protein sequence ID" value="MBR9971018.1"/>
    <property type="molecule type" value="Genomic_DNA"/>
</dbReference>
<dbReference type="Gene3D" id="1.10.10.1100">
    <property type="entry name" value="BFD-like [2Fe-2S]-binding domain"/>
    <property type="match status" value="1"/>
</dbReference>
<dbReference type="Pfam" id="PF00384">
    <property type="entry name" value="Molybdopterin"/>
    <property type="match status" value="1"/>
</dbReference>
<proteinExistence type="inferred from homology"/>
<keyword evidence="5" id="KW-0500">Molybdenum</keyword>
<evidence type="ECO:0000313" key="13">
    <source>
        <dbReference type="Proteomes" id="UP000680714"/>
    </source>
</evidence>
<dbReference type="RefSeq" id="WP_211546528.1">
    <property type="nucleotide sequence ID" value="NZ_JAGTUF010000002.1"/>
</dbReference>
<dbReference type="Pfam" id="PF04879">
    <property type="entry name" value="Molybdop_Fe4S4"/>
    <property type="match status" value="1"/>
</dbReference>
<keyword evidence="6" id="KW-0479">Metal-binding</keyword>
<keyword evidence="9" id="KW-0411">Iron-sulfur</keyword>
<evidence type="ECO:0000256" key="6">
    <source>
        <dbReference type="ARBA" id="ARBA00022723"/>
    </source>
</evidence>
<dbReference type="InterPro" id="IPR050123">
    <property type="entry name" value="Prok_molybdopt-oxidoreductase"/>
</dbReference>
<protein>
    <submittedName>
        <fullName evidence="12">Molybdopterin-dependent oxidoreductase</fullName>
    </submittedName>
</protein>
<dbReference type="SUPFAM" id="SSF53706">
    <property type="entry name" value="Formate dehydrogenase/DMSO reductase, domains 1-3"/>
    <property type="match status" value="1"/>
</dbReference>
<organism evidence="12 13">
    <name type="scientific">Magnetospirillum sulfuroxidans</name>
    <dbReference type="NCBI Taxonomy" id="611300"/>
    <lineage>
        <taxon>Bacteria</taxon>
        <taxon>Pseudomonadati</taxon>
        <taxon>Pseudomonadota</taxon>
        <taxon>Alphaproteobacteria</taxon>
        <taxon>Rhodospirillales</taxon>
        <taxon>Rhodospirillaceae</taxon>
        <taxon>Magnetospirillum</taxon>
    </lineage>
</organism>
<dbReference type="InterPro" id="IPR006657">
    <property type="entry name" value="MoPterin_dinucl-bd_dom"/>
</dbReference>
<evidence type="ECO:0000256" key="5">
    <source>
        <dbReference type="ARBA" id="ARBA00022505"/>
    </source>
</evidence>
<sequence>MAEPIRTTCPYCGTGCGIIAEKSAAGWAVRGDPEHPANYGRLCSKGTTLADTLGLETRLLQPVVDGRPSDWDTAITETAGRIRAVTDLHGPDAFAFYLSGQLLTEDYYAANKLAKGFIGTANVDTNSRLCMASTVAGHRRAFGSDTVPGCYEDLERADLVVLVGSNLAWCHPVLFQRLKKARDLRGTKVVVIDPRRTDSCDIADLHLPLAPGSDVALFNGLLAHCEAAGALDFAFIDAHTTGFSETLAAARAGDVAVTGLDRGNLTRFFDLFATTRKVVTVFSQGVNQSSAGTDKVSAILNVHLATGRIGHTGMGPFSVTGQPNAMGGREVGGLANQLAAHMGFDPVSIDRVGRFWKAAKMATSEGLKAVELFRAIDAGKVKAVWIMATNPAVSLPESDLVRRALAKCPVVIVSDGVADTDTLRFAHIKLPAHAWGEKSGTVTNSDRTISRQAPFLSPAGEARANWWAVAQVARVLGHGQAFAWPGPQQVFDEYARLTGFENGGSRDLDLSEALSLDYDRFRPFQWGGKRMFGDGRFYTADGRAVLVPVSHRPPKENLSLRYPLRLNTGRYRDHWHTLTRTALAPRLSGHRPEALLDIHPDDAAKAGLTDGALAVIRSRLGQMIARARLTQEQQPGHVFLPMHWNDCFAAQGLVGRLLPGHTDPLSGQPESKHAAVRVTPFAATWAGALICAAPPPLTPPWWSRHRQGPAQVVEMAGTAPAQIAAQLDALDQHFGPHRLEIVDAARGIARYAWITDGKLVAALFIAPDRPDMARAWVAGLIGTSLEDGSERTAILAGKAPGGQADQGPIICACFSVGLHTIQRLIASGQVSSVAAIGAALKAGTGCGSCVGELKGLLARKETALA</sequence>
<dbReference type="PANTHER" id="PTHR43105">
    <property type="entry name" value="RESPIRATORY NITRATE REDUCTASE"/>
    <property type="match status" value="1"/>
</dbReference>